<dbReference type="SUPFAM" id="SSF46785">
    <property type="entry name" value="Winged helix' DNA-binding domain"/>
    <property type="match status" value="1"/>
</dbReference>
<comment type="caution">
    <text evidence="6">The sequence shown here is derived from an EMBL/GenBank/DDBJ whole genome shotgun (WGS) entry which is preliminary data.</text>
</comment>
<dbReference type="PROSITE" id="PS50931">
    <property type="entry name" value="HTH_LYSR"/>
    <property type="match status" value="1"/>
</dbReference>
<sequence length="304" mass="32667">MDVARLRVLRELADRGSVTAVAAALSFTPSAISQQLRALAAEVGVPLTEPAGRGLRLTPAGHALVAQAEEVFTALARAQAAVDGLRSLPSGEVRMALFPSGARLLLAGLLRRLAEVPDVDLRCRDVDMTPPDVPALAADYDVVVTHRDERTAAVPPSRFSVVPLLREPLDVVLPPRHPLARRRRLRLAELADEPWISVDVGWPVDDVLRTIAVQTGTTPRIVQRINDFSVTEELVAAGVGIALLPRYSTDDRGGRRLARRPVAGVRAARVVEAVLRPSTAERPAVQAVLDALRAEADAQVDART</sequence>
<dbReference type="InterPro" id="IPR036390">
    <property type="entry name" value="WH_DNA-bd_sf"/>
</dbReference>
<dbReference type="InterPro" id="IPR005119">
    <property type="entry name" value="LysR_subst-bd"/>
</dbReference>
<gene>
    <name evidence="6" type="ORF">RM445_10965</name>
</gene>
<dbReference type="Gene3D" id="1.10.10.10">
    <property type="entry name" value="Winged helix-like DNA-binding domain superfamily/Winged helix DNA-binding domain"/>
    <property type="match status" value="1"/>
</dbReference>
<evidence type="ECO:0000256" key="1">
    <source>
        <dbReference type="ARBA" id="ARBA00009437"/>
    </source>
</evidence>
<evidence type="ECO:0000313" key="7">
    <source>
        <dbReference type="Proteomes" id="UP001183202"/>
    </source>
</evidence>
<dbReference type="Pfam" id="PF03466">
    <property type="entry name" value="LysR_substrate"/>
    <property type="match status" value="1"/>
</dbReference>
<dbReference type="Proteomes" id="UP001183202">
    <property type="component" value="Unassembled WGS sequence"/>
</dbReference>
<dbReference type="Gene3D" id="3.40.190.10">
    <property type="entry name" value="Periplasmic binding protein-like II"/>
    <property type="match status" value="2"/>
</dbReference>
<keyword evidence="7" id="KW-1185">Reference proteome</keyword>
<proteinExistence type="inferred from homology"/>
<evidence type="ECO:0000313" key="6">
    <source>
        <dbReference type="EMBL" id="MDT0350044.1"/>
    </source>
</evidence>
<dbReference type="InterPro" id="IPR036388">
    <property type="entry name" value="WH-like_DNA-bd_sf"/>
</dbReference>
<dbReference type="RefSeq" id="WP_311556075.1">
    <property type="nucleotide sequence ID" value="NZ_JAVREJ010000006.1"/>
</dbReference>
<dbReference type="SUPFAM" id="SSF53850">
    <property type="entry name" value="Periplasmic binding protein-like II"/>
    <property type="match status" value="1"/>
</dbReference>
<evidence type="ECO:0000256" key="3">
    <source>
        <dbReference type="ARBA" id="ARBA00023125"/>
    </source>
</evidence>
<dbReference type="PANTHER" id="PTHR30346">
    <property type="entry name" value="TRANSCRIPTIONAL DUAL REGULATOR HCAR-RELATED"/>
    <property type="match status" value="1"/>
</dbReference>
<dbReference type="Pfam" id="PF00126">
    <property type="entry name" value="HTH_1"/>
    <property type="match status" value="1"/>
</dbReference>
<evidence type="ECO:0000256" key="2">
    <source>
        <dbReference type="ARBA" id="ARBA00023015"/>
    </source>
</evidence>
<evidence type="ECO:0000256" key="4">
    <source>
        <dbReference type="ARBA" id="ARBA00023163"/>
    </source>
</evidence>
<dbReference type="EMBL" id="JAVREJ010000006">
    <property type="protein sequence ID" value="MDT0350044.1"/>
    <property type="molecule type" value="Genomic_DNA"/>
</dbReference>
<organism evidence="6 7">
    <name type="scientific">Pseudonocardia charpentierae</name>
    <dbReference type="NCBI Taxonomy" id="3075545"/>
    <lineage>
        <taxon>Bacteria</taxon>
        <taxon>Bacillati</taxon>
        <taxon>Actinomycetota</taxon>
        <taxon>Actinomycetes</taxon>
        <taxon>Pseudonocardiales</taxon>
        <taxon>Pseudonocardiaceae</taxon>
        <taxon>Pseudonocardia</taxon>
    </lineage>
</organism>
<keyword evidence="3" id="KW-0238">DNA-binding</keyword>
<protein>
    <submittedName>
        <fullName evidence="6">LysR family transcriptional regulator</fullName>
    </submittedName>
</protein>
<accession>A0ABU2N843</accession>
<keyword evidence="2" id="KW-0805">Transcription regulation</keyword>
<reference evidence="7" key="1">
    <citation type="submission" date="2023-07" db="EMBL/GenBank/DDBJ databases">
        <title>30 novel species of actinomycetes from the DSMZ collection.</title>
        <authorList>
            <person name="Nouioui I."/>
        </authorList>
    </citation>
    <scope>NUCLEOTIDE SEQUENCE [LARGE SCALE GENOMIC DNA]</scope>
    <source>
        <strain evidence="7">DSM 45834</strain>
    </source>
</reference>
<evidence type="ECO:0000259" key="5">
    <source>
        <dbReference type="PROSITE" id="PS50931"/>
    </source>
</evidence>
<feature type="domain" description="HTH lysR-type" evidence="5">
    <location>
        <begin position="1"/>
        <end position="58"/>
    </location>
</feature>
<dbReference type="InterPro" id="IPR000847">
    <property type="entry name" value="LysR_HTH_N"/>
</dbReference>
<keyword evidence="4" id="KW-0804">Transcription</keyword>
<comment type="similarity">
    <text evidence="1">Belongs to the LysR transcriptional regulatory family.</text>
</comment>
<name>A0ABU2N843_9PSEU</name>
<dbReference type="PANTHER" id="PTHR30346:SF29">
    <property type="entry name" value="LYSR SUBSTRATE-BINDING"/>
    <property type="match status" value="1"/>
</dbReference>